<evidence type="ECO:0000256" key="2">
    <source>
        <dbReference type="SAM" id="SignalP"/>
    </source>
</evidence>
<organism evidence="5">
    <name type="scientific">Haemonchus placei</name>
    <name type="common">Barber's pole worm</name>
    <dbReference type="NCBI Taxonomy" id="6290"/>
    <lineage>
        <taxon>Eukaryota</taxon>
        <taxon>Metazoa</taxon>
        <taxon>Ecdysozoa</taxon>
        <taxon>Nematoda</taxon>
        <taxon>Chromadorea</taxon>
        <taxon>Rhabditida</taxon>
        <taxon>Rhabditina</taxon>
        <taxon>Rhabditomorpha</taxon>
        <taxon>Strongyloidea</taxon>
        <taxon>Trichostrongylidae</taxon>
        <taxon>Haemonchus</taxon>
    </lineage>
</organism>
<sequence length="208" mass="24628">MNKLYLLCLLLTVRQSYSQYLYYYYPMANTPVYYYYPTASYLQPTVTVGNGNQQDLLQQQQYYQQVYPQQQQYIVDQHTQQQQQQQQPQQQLFPQQQPAQQQVNPADPQQQQLYYNPGAIQQPLQQAQTQYTQLAFISFQYIQGKIIHVSGVMMEHSIRLYFELALDHKSSYRDPFHCRFDPKYIFGVQRIREQQGGEIGIVQVSGIV</sequence>
<feature type="chain" id="PRO_5043123520" evidence="2">
    <location>
        <begin position="19"/>
        <end position="208"/>
    </location>
</feature>
<evidence type="ECO:0000313" key="4">
    <source>
        <dbReference type="Proteomes" id="UP000268014"/>
    </source>
</evidence>
<protein>
    <submittedName>
        <fullName evidence="5">Ataxin-2 homolog</fullName>
    </submittedName>
</protein>
<gene>
    <name evidence="3" type="ORF">HPLM_LOCUS6792</name>
</gene>
<keyword evidence="4" id="KW-1185">Reference proteome</keyword>
<feature type="signal peptide" evidence="2">
    <location>
        <begin position="1"/>
        <end position="18"/>
    </location>
</feature>
<dbReference type="Proteomes" id="UP000268014">
    <property type="component" value="Unassembled WGS sequence"/>
</dbReference>
<accession>A0A0N4W959</accession>
<evidence type="ECO:0000313" key="3">
    <source>
        <dbReference type="EMBL" id="VDO30045.1"/>
    </source>
</evidence>
<reference evidence="3 4" key="2">
    <citation type="submission" date="2018-11" db="EMBL/GenBank/DDBJ databases">
        <authorList>
            <consortium name="Pathogen Informatics"/>
        </authorList>
    </citation>
    <scope>NUCLEOTIDE SEQUENCE [LARGE SCALE GENOMIC DNA]</scope>
    <source>
        <strain evidence="3 4">MHpl1</strain>
    </source>
</reference>
<dbReference type="EMBL" id="UZAF01016549">
    <property type="protein sequence ID" value="VDO30045.1"/>
    <property type="molecule type" value="Genomic_DNA"/>
</dbReference>
<dbReference type="AlphaFoldDB" id="A0A0N4W959"/>
<dbReference type="WBParaSite" id="HPLM_0000680001-mRNA-1">
    <property type="protein sequence ID" value="HPLM_0000680001-mRNA-1"/>
    <property type="gene ID" value="HPLM_0000680001"/>
</dbReference>
<name>A0A0N4W959_HAEPC</name>
<keyword evidence="2" id="KW-0732">Signal</keyword>
<feature type="region of interest" description="Disordered" evidence="1">
    <location>
        <begin position="85"/>
        <end position="107"/>
    </location>
</feature>
<evidence type="ECO:0000313" key="5">
    <source>
        <dbReference type="WBParaSite" id="HPLM_0000680001-mRNA-1"/>
    </source>
</evidence>
<reference evidence="5" key="1">
    <citation type="submission" date="2017-02" db="UniProtKB">
        <authorList>
            <consortium name="WormBaseParasite"/>
        </authorList>
    </citation>
    <scope>IDENTIFICATION</scope>
</reference>
<dbReference type="OMA" id="AQPMYYY"/>
<evidence type="ECO:0000256" key="1">
    <source>
        <dbReference type="SAM" id="MobiDB-lite"/>
    </source>
</evidence>
<proteinExistence type="predicted"/>